<keyword evidence="3" id="KW-1185">Reference proteome</keyword>
<dbReference type="Pfam" id="PF16335">
    <property type="entry name" value="GtaA_6_Hairpin"/>
    <property type="match status" value="1"/>
</dbReference>
<dbReference type="InterPro" id="IPR052743">
    <property type="entry name" value="Glutaminase_GtaA"/>
</dbReference>
<name>A0A510NX02_TALPI</name>
<dbReference type="Proteomes" id="UP000053095">
    <property type="component" value="Unassembled WGS sequence"/>
</dbReference>
<protein>
    <recommendedName>
        <fullName evidence="1">Glutaminase A central domain-containing protein</fullName>
    </recommendedName>
</protein>
<dbReference type="PANTHER" id="PTHR31987">
    <property type="entry name" value="GLUTAMINASE A-RELATED"/>
    <property type="match status" value="1"/>
</dbReference>
<feature type="domain" description="Glutaminase A central" evidence="1">
    <location>
        <begin position="279"/>
        <end position="608"/>
    </location>
</feature>
<dbReference type="AlphaFoldDB" id="A0A510NX02"/>
<reference evidence="3" key="1">
    <citation type="journal article" date="2015" name="Genome Announc.">
        <title>Draft genome sequence of Talaromyces cellulolyticus strain Y-94, a source of lignocellulosic biomass-degrading enzymes.</title>
        <authorList>
            <person name="Fujii T."/>
            <person name="Koike H."/>
            <person name="Sawayama S."/>
            <person name="Yano S."/>
            <person name="Inoue H."/>
        </authorList>
    </citation>
    <scope>NUCLEOTIDE SEQUENCE [LARGE SCALE GENOMIC DNA]</scope>
    <source>
        <strain evidence="3">Y-94</strain>
    </source>
</reference>
<evidence type="ECO:0000313" key="2">
    <source>
        <dbReference type="EMBL" id="GAM36789.1"/>
    </source>
</evidence>
<accession>A0A510NX02</accession>
<dbReference type="EMBL" id="DF933814">
    <property type="protein sequence ID" value="GAM36789.1"/>
    <property type="molecule type" value="Genomic_DNA"/>
</dbReference>
<sequence>MARTEETEVLRVSGLLTLDNVPGQLVSDAATAQPEFWSGQKLTWPILSRIGGTTFILFGAPDGVSGAIAATTTGVNYTSTHTVFTLTAGPVDITLDFFSPVLPGPSHYAEHSLPYSYFTVSATAAEATDIQILSGIDYTWITQDGDAGLSYTKSETAGYFWFYNSDQTYYTESSDTATWGSILYGATTGDGLTYTCDTAANVYSNFTSNGNLSSTGTCGGSDLAAFSQNLGTVTAGQGTFAVGFQRDLAINYLGSAQTGVHPFDSAVRTKSEAVSSDWGSQYADIVEASVRQTFGATELKVPVDNTTASPQVFLKEISSDGNIQTIDVLFKTWPVYVSLNPGYLKMLLQPVLAYLDTEHFGIDCPSAIGHDDGVAEQMPLFENSSVFIMLYAHQKYTGDTSCTAEYVSLLAGYAEYLNQNSLYPASQFISVDSICPGRSDWSGNPVSHRLKAASLVLGDSTYSDTADTIAKTVYNDAIGLDGPTLAEGTHFTYYYGQDDTSNVLFPAYSDSTWYSQQMQEGGLPFAGPITDTSYTGSSVDWGFADWNLLVAATVSADVQAEIVNTTHTFATNGLNSIPFGTKYYVEGHKVGAWVGNKARSTVGLSFGLLALDQGYWGDSY</sequence>
<dbReference type="PANTHER" id="PTHR31987:SF14">
    <property type="entry name" value="PUTATIVE (AFU_ORTHOLOGUE AFUA_6G09910)-RELATED"/>
    <property type="match status" value="1"/>
</dbReference>
<evidence type="ECO:0000259" key="1">
    <source>
        <dbReference type="Pfam" id="PF16335"/>
    </source>
</evidence>
<proteinExistence type="predicted"/>
<gene>
    <name evidence="2" type="ORF">TCE0_018f06160</name>
</gene>
<dbReference type="InterPro" id="IPR032514">
    <property type="entry name" value="GtaA_central"/>
</dbReference>
<organism evidence="2 3">
    <name type="scientific">Talaromyces pinophilus</name>
    <name type="common">Penicillium pinophilum</name>
    <dbReference type="NCBI Taxonomy" id="128442"/>
    <lineage>
        <taxon>Eukaryota</taxon>
        <taxon>Fungi</taxon>
        <taxon>Dikarya</taxon>
        <taxon>Ascomycota</taxon>
        <taxon>Pezizomycotina</taxon>
        <taxon>Eurotiomycetes</taxon>
        <taxon>Eurotiomycetidae</taxon>
        <taxon>Eurotiales</taxon>
        <taxon>Trichocomaceae</taxon>
        <taxon>Talaromyces</taxon>
        <taxon>Talaromyces sect. Talaromyces</taxon>
    </lineage>
</organism>
<evidence type="ECO:0000313" key="3">
    <source>
        <dbReference type="Proteomes" id="UP000053095"/>
    </source>
</evidence>